<comment type="caution">
    <text evidence="7">The sequence shown here is derived from an EMBL/GenBank/DDBJ whole genome shotgun (WGS) entry which is preliminary data.</text>
</comment>
<sequence>MSIRFQTPTMEGRKPRTIKFLDGGLGTTLETIHGVKFSESTPLWSSHLLLTDLQTLADCQMSFAKAGADVITTATYQVSIDGFKNTKTENWPNGVPLPNIGHFLKDAVSIARRAAGKVGGRVALSLGPYGATMIPSTEYTGHYDIEPSQDIVDKLFHWHSERYNLYVQVPKLLFDVSYIAFETIPRLDEILAIRRFLNADISEGVTLGPREFYHDIPVWISVLFPGDDDKMPDGTSVEDAVAAMISKEFGSKTPQFVGINCTQVSKLKGLVRQFTKAVEKLVATGAVEKWPGLVLYPDGTKEGERYNTATKEWEISGEGSKETAEDVSWERQLAMVVKEAYDTGGWSSFLIGGCCRTTPENIHRLTWAIRE</sequence>
<feature type="domain" description="Hcy-binding" evidence="6">
    <location>
        <begin position="7"/>
        <end position="369"/>
    </location>
</feature>
<dbReference type="GO" id="GO:0008168">
    <property type="term" value="F:methyltransferase activity"/>
    <property type="evidence" value="ECO:0007669"/>
    <property type="project" value="UniProtKB-KW"/>
</dbReference>
<evidence type="ECO:0000313" key="7">
    <source>
        <dbReference type="EMBL" id="KAK4658898.1"/>
    </source>
</evidence>
<protein>
    <submittedName>
        <fullName evidence="7">AdoMet-homocysteine methyltransferase</fullName>
        <ecNumber evidence="7">2.1.1.10</ecNumber>
    </submittedName>
</protein>
<evidence type="ECO:0000256" key="3">
    <source>
        <dbReference type="ARBA" id="ARBA00022723"/>
    </source>
</evidence>
<keyword evidence="3 5" id="KW-0479">Metal-binding</keyword>
<gene>
    <name evidence="7" type="primary">SAM4</name>
    <name evidence="7" type="ORF">QC762_105620</name>
</gene>
<feature type="binding site" evidence="5">
    <location>
        <position position="261"/>
    </location>
    <ligand>
        <name>Zn(2+)</name>
        <dbReference type="ChEBI" id="CHEBI:29105"/>
    </ligand>
</feature>
<keyword evidence="4 5" id="KW-0862">Zinc</keyword>
<reference evidence="7 8" key="1">
    <citation type="journal article" date="2023" name="bioRxiv">
        <title>High-quality genome assemblies of four members of thePodospora anserinaspecies complex.</title>
        <authorList>
            <person name="Ament-Velasquez S.L."/>
            <person name="Vogan A.A."/>
            <person name="Wallerman O."/>
            <person name="Hartmann F."/>
            <person name="Gautier V."/>
            <person name="Silar P."/>
            <person name="Giraud T."/>
            <person name="Johannesson H."/>
        </authorList>
    </citation>
    <scope>NUCLEOTIDE SEQUENCE [LARGE SCALE GENOMIC DNA]</scope>
    <source>
        <strain evidence="7 8">CBS 415.72m</strain>
    </source>
</reference>
<accession>A0ABR0GTB5</accession>
<evidence type="ECO:0000256" key="2">
    <source>
        <dbReference type="ARBA" id="ARBA00022679"/>
    </source>
</evidence>
<dbReference type="InterPro" id="IPR003726">
    <property type="entry name" value="HCY_dom"/>
</dbReference>
<dbReference type="PANTHER" id="PTHR46015">
    <property type="entry name" value="ZGC:172121"/>
    <property type="match status" value="1"/>
</dbReference>
<keyword evidence="8" id="KW-1185">Reference proteome</keyword>
<evidence type="ECO:0000256" key="5">
    <source>
        <dbReference type="PROSITE-ProRule" id="PRU00333"/>
    </source>
</evidence>
<dbReference type="RefSeq" id="XP_062747870.1">
    <property type="nucleotide sequence ID" value="XM_062884952.1"/>
</dbReference>
<keyword evidence="1 5" id="KW-0489">Methyltransferase</keyword>
<evidence type="ECO:0000256" key="4">
    <source>
        <dbReference type="ARBA" id="ARBA00022833"/>
    </source>
</evidence>
<dbReference type="InterPro" id="IPR051486">
    <property type="entry name" value="Hcy_S-methyltransferase"/>
</dbReference>
<keyword evidence="2 5" id="KW-0808">Transferase</keyword>
<dbReference type="EMBL" id="JAFFHA010000001">
    <property type="protein sequence ID" value="KAK4658898.1"/>
    <property type="molecule type" value="Genomic_DNA"/>
</dbReference>
<organism evidence="7 8">
    <name type="scientific">Podospora pseudocomata</name>
    <dbReference type="NCBI Taxonomy" id="2093779"/>
    <lineage>
        <taxon>Eukaryota</taxon>
        <taxon>Fungi</taxon>
        <taxon>Dikarya</taxon>
        <taxon>Ascomycota</taxon>
        <taxon>Pezizomycotina</taxon>
        <taxon>Sordariomycetes</taxon>
        <taxon>Sordariomycetidae</taxon>
        <taxon>Sordariales</taxon>
        <taxon>Podosporaceae</taxon>
        <taxon>Podospora</taxon>
    </lineage>
</organism>
<evidence type="ECO:0000259" key="6">
    <source>
        <dbReference type="PROSITE" id="PS50970"/>
    </source>
</evidence>
<evidence type="ECO:0000313" key="8">
    <source>
        <dbReference type="Proteomes" id="UP001323405"/>
    </source>
</evidence>
<dbReference type="PANTHER" id="PTHR46015:SF1">
    <property type="entry name" value="HOMOCYSTEINE S-METHYLTRANSFERASE-LIKE ISOFORM 1"/>
    <property type="match status" value="1"/>
</dbReference>
<evidence type="ECO:0000256" key="1">
    <source>
        <dbReference type="ARBA" id="ARBA00022603"/>
    </source>
</evidence>
<proteinExistence type="predicted"/>
<feature type="binding site" evidence="5">
    <location>
        <position position="354"/>
    </location>
    <ligand>
        <name>Zn(2+)</name>
        <dbReference type="ChEBI" id="CHEBI:29105"/>
    </ligand>
</feature>
<dbReference type="Pfam" id="PF02574">
    <property type="entry name" value="S-methyl_trans"/>
    <property type="match status" value="1"/>
</dbReference>
<dbReference type="Gene3D" id="3.20.20.330">
    <property type="entry name" value="Homocysteine-binding-like domain"/>
    <property type="match status" value="1"/>
</dbReference>
<dbReference type="SUPFAM" id="SSF82282">
    <property type="entry name" value="Homocysteine S-methyltransferase"/>
    <property type="match status" value="1"/>
</dbReference>
<comment type="cofactor">
    <cofactor evidence="5">
        <name>Zn(2+)</name>
        <dbReference type="ChEBI" id="CHEBI:29105"/>
    </cofactor>
</comment>
<dbReference type="Proteomes" id="UP001323405">
    <property type="component" value="Unassembled WGS sequence"/>
</dbReference>
<feature type="binding site" evidence="5">
    <location>
        <position position="355"/>
    </location>
    <ligand>
        <name>Zn(2+)</name>
        <dbReference type="ChEBI" id="CHEBI:29105"/>
    </ligand>
</feature>
<dbReference type="EC" id="2.1.1.10" evidence="7"/>
<dbReference type="InterPro" id="IPR036589">
    <property type="entry name" value="HCY_dom_sf"/>
</dbReference>
<dbReference type="PROSITE" id="PS50970">
    <property type="entry name" value="HCY"/>
    <property type="match status" value="1"/>
</dbReference>
<dbReference type="GO" id="GO:0032259">
    <property type="term" value="P:methylation"/>
    <property type="evidence" value="ECO:0007669"/>
    <property type="project" value="UniProtKB-KW"/>
</dbReference>
<name>A0ABR0GTB5_9PEZI</name>
<dbReference type="GeneID" id="87904859"/>